<feature type="non-terminal residue" evidence="2">
    <location>
        <position position="786"/>
    </location>
</feature>
<name>A0A7J6WWQ8_THATH</name>
<proteinExistence type="predicted"/>
<dbReference type="OrthoDB" id="1301965at2759"/>
<dbReference type="AlphaFoldDB" id="A0A7J6WWQ8"/>
<dbReference type="CDD" id="cd01650">
    <property type="entry name" value="RT_nLTR_like"/>
    <property type="match status" value="1"/>
</dbReference>
<dbReference type="SUPFAM" id="SSF56672">
    <property type="entry name" value="DNA/RNA polymerases"/>
    <property type="match status" value="1"/>
</dbReference>
<sequence length="786" mass="87127">MAHSPLDPAADSSLPWQNQVYQAVQDIQEAKRKNLTFIKACKKEHWTLNSDRPTCSFLGAFSHRSQSKVFDKCLDSEGVGTKDPQRVMTATVDFYSTLYSAVPDSKPALDAFFADIPPQSLPPNLIEALIAPIQVGEVKKVVIQSPCCKSPGPDGIPFEVYRALGPNLFPHLVTLFNHILSSLSTLPGGAMSFIILLFKKGEPTSLANWRPIALSNTDYKLLTKILSLWLMVVAPSVLSPFQYGFMIGCSIWDNVHQIHNVLMSPVTIGALALLDMEKAYDRVHWPFLFQAMRHFGLPEVFIAWIEAFYTPMEAKVLSGGGLSSSFPIRQGLQQGDPLSPLLFNFAINGFLVLLNCCLVGIETPGQLPTRCLAFADDCVVGLSCESDVDCFGEVLAAYELASNAKLNQSKTVAVTVGPRDFNLPFSHHPLGMPFCHLGVYFTSSGIDLDYSEAALLQSIACRKACWGGRFPSLAGRVILTNTFLLSKLWFLAHILPFSDLFYSRVEQLVQGWLWAPSKRHSQPISELFGSRSQGGMGLVNIREVACHIGAKWLGAIIVPTPLEELGWARAACIIITHHIPSINQCSSFSLAQWLHVKPTRNGPHAMPKIYKEHIKAFKALKWRVVLPELPSLAQGSTGPLLTLAGSDSKPCPPGKLPKRPKFLSQTPRLWKECSPQAISKRIPGSGMWSGPPFWRCASCNDPNDSHAHCFFTCPYADMFWFMVRRLLSNQKPDWEHQRTLLRWFLVEQSMNLSHSIRVLAFHLALWVNHSATLAAWSDGVPITSLA</sequence>
<accession>A0A7J6WWQ8</accession>
<evidence type="ECO:0000259" key="1">
    <source>
        <dbReference type="PROSITE" id="PS50878"/>
    </source>
</evidence>
<gene>
    <name evidence="2" type="ORF">FRX31_009911</name>
</gene>
<dbReference type="InterPro" id="IPR043502">
    <property type="entry name" value="DNA/RNA_pol_sf"/>
</dbReference>
<keyword evidence="3" id="KW-1185">Reference proteome</keyword>
<feature type="domain" description="Reverse transcriptase" evidence="1">
    <location>
        <begin position="178"/>
        <end position="441"/>
    </location>
</feature>
<keyword evidence="2" id="KW-0548">Nucleotidyltransferase</keyword>
<organism evidence="2 3">
    <name type="scientific">Thalictrum thalictroides</name>
    <name type="common">Rue-anemone</name>
    <name type="synonym">Anemone thalictroides</name>
    <dbReference type="NCBI Taxonomy" id="46969"/>
    <lineage>
        <taxon>Eukaryota</taxon>
        <taxon>Viridiplantae</taxon>
        <taxon>Streptophyta</taxon>
        <taxon>Embryophyta</taxon>
        <taxon>Tracheophyta</taxon>
        <taxon>Spermatophyta</taxon>
        <taxon>Magnoliopsida</taxon>
        <taxon>Ranunculales</taxon>
        <taxon>Ranunculaceae</taxon>
        <taxon>Thalictroideae</taxon>
        <taxon>Thalictrum</taxon>
    </lineage>
</organism>
<reference evidence="2 3" key="1">
    <citation type="submission" date="2020-06" db="EMBL/GenBank/DDBJ databases">
        <title>Transcriptomic and genomic resources for Thalictrum thalictroides and T. hernandezii: Facilitating candidate gene discovery in an emerging model plant lineage.</title>
        <authorList>
            <person name="Arias T."/>
            <person name="Riano-Pachon D.M."/>
            <person name="Di Stilio V.S."/>
        </authorList>
    </citation>
    <scope>NUCLEOTIDE SEQUENCE [LARGE SCALE GENOMIC DNA]</scope>
    <source>
        <strain evidence="3">cv. WT478/WT964</strain>
        <tissue evidence="2">Leaves</tissue>
    </source>
</reference>
<dbReference type="EMBL" id="JABWDY010010672">
    <property type="protein sequence ID" value="KAF5200502.1"/>
    <property type="molecule type" value="Genomic_DNA"/>
</dbReference>
<keyword evidence="2" id="KW-0808">Transferase</keyword>
<dbReference type="Pfam" id="PF00078">
    <property type="entry name" value="RVT_1"/>
    <property type="match status" value="1"/>
</dbReference>
<comment type="caution">
    <text evidence="2">The sequence shown here is derived from an EMBL/GenBank/DDBJ whole genome shotgun (WGS) entry which is preliminary data.</text>
</comment>
<dbReference type="GO" id="GO:0003964">
    <property type="term" value="F:RNA-directed DNA polymerase activity"/>
    <property type="evidence" value="ECO:0007669"/>
    <property type="project" value="UniProtKB-KW"/>
</dbReference>
<evidence type="ECO:0000313" key="3">
    <source>
        <dbReference type="Proteomes" id="UP000554482"/>
    </source>
</evidence>
<dbReference type="Proteomes" id="UP000554482">
    <property type="component" value="Unassembled WGS sequence"/>
</dbReference>
<dbReference type="PROSITE" id="PS50878">
    <property type="entry name" value="RT_POL"/>
    <property type="match status" value="1"/>
</dbReference>
<evidence type="ECO:0000313" key="2">
    <source>
        <dbReference type="EMBL" id="KAF5200502.1"/>
    </source>
</evidence>
<dbReference type="InterPro" id="IPR000477">
    <property type="entry name" value="RT_dom"/>
</dbReference>
<dbReference type="PANTHER" id="PTHR19446">
    <property type="entry name" value="REVERSE TRANSCRIPTASES"/>
    <property type="match status" value="1"/>
</dbReference>
<protein>
    <submittedName>
        <fullName evidence="2">Reverse transcriptase</fullName>
    </submittedName>
</protein>
<keyword evidence="2" id="KW-0695">RNA-directed DNA polymerase</keyword>